<sequence length="447" mass="48607">MAISSPRARLSQRRLPTQGCSQGQPAVDSAFTRLLLLCAFSPSIAIRCKPLSNANLRHPTAAKSSRQADVVQSGNTAYARGRDCSSVSRFLLPKCRTGQHRLLPNSSFKNRGSGGSRGPCAATADVSADVSTATELPPFLPKEAELLEDPDAKKLARRIRRLPVMTSLAAEPIDSSFVGPDWAGRSDGPKVGSSDPPVVLLAGFDSSCLEYRRLLPQLERGGSEVWAVDLIGWGFSSATEGKGPAVSSFGPAAKREHLYSFWKTYMKRPMVLVGSSLGGAVAVDLALEHPDAVDRLVLLDAQVFIDGVGNRANLPRWLANAGVQFLRSWPLRAYAGGLAFYNRAEATKGATQAGRLHCLMPGWPEAMMSFMSSGGYSLTARLPQLDRPSLVLWGRQDRILEPSYALRFEKELARSRLEWVEESGHLPHIEQPELVAEKIRQYAAESL</sequence>
<dbReference type="OMA" id="YTLGGQH"/>
<dbReference type="AlphaFoldDB" id="A0A1Y1IBG5"/>
<dbReference type="PRINTS" id="PR00412">
    <property type="entry name" value="EPOXHYDRLASE"/>
</dbReference>
<dbReference type="GO" id="GO:0009941">
    <property type="term" value="C:chloroplast envelope"/>
    <property type="evidence" value="ECO:0000318"/>
    <property type="project" value="GO_Central"/>
</dbReference>
<dbReference type="Proteomes" id="UP000054558">
    <property type="component" value="Unassembled WGS sequence"/>
</dbReference>
<dbReference type="SUPFAM" id="SSF53474">
    <property type="entry name" value="alpha/beta-Hydrolases"/>
    <property type="match status" value="1"/>
</dbReference>
<organism evidence="3 4">
    <name type="scientific">Klebsormidium nitens</name>
    <name type="common">Green alga</name>
    <name type="synonym">Ulothrix nitens</name>
    <dbReference type="NCBI Taxonomy" id="105231"/>
    <lineage>
        <taxon>Eukaryota</taxon>
        <taxon>Viridiplantae</taxon>
        <taxon>Streptophyta</taxon>
        <taxon>Klebsormidiophyceae</taxon>
        <taxon>Klebsormidiales</taxon>
        <taxon>Klebsormidiaceae</taxon>
        <taxon>Klebsormidium</taxon>
    </lineage>
</organism>
<evidence type="ECO:0000256" key="1">
    <source>
        <dbReference type="SAM" id="MobiDB-lite"/>
    </source>
</evidence>
<dbReference type="InterPro" id="IPR000073">
    <property type="entry name" value="AB_hydrolase_1"/>
</dbReference>
<evidence type="ECO:0000313" key="4">
    <source>
        <dbReference type="Proteomes" id="UP000054558"/>
    </source>
</evidence>
<dbReference type="EMBL" id="DF237293">
    <property type="protein sequence ID" value="GAQ87312.1"/>
    <property type="molecule type" value="Genomic_DNA"/>
</dbReference>
<name>A0A1Y1IBG5_KLENI</name>
<dbReference type="OrthoDB" id="6431331at2759"/>
<proteinExistence type="predicted"/>
<dbReference type="STRING" id="105231.A0A1Y1IBG5"/>
<dbReference type="Pfam" id="PF12697">
    <property type="entry name" value="Abhydrolase_6"/>
    <property type="match status" value="1"/>
</dbReference>
<feature type="compositionally biased region" description="Polar residues" evidence="1">
    <location>
        <begin position="14"/>
        <end position="24"/>
    </location>
</feature>
<evidence type="ECO:0000313" key="3">
    <source>
        <dbReference type="EMBL" id="GAQ87312.1"/>
    </source>
</evidence>
<dbReference type="PANTHER" id="PTHR43689:SF8">
    <property type="entry name" value="ALPHA_BETA-HYDROLASES SUPERFAMILY PROTEIN"/>
    <property type="match status" value="1"/>
</dbReference>
<gene>
    <name evidence="3" type="ORF">KFL_003440130</name>
</gene>
<dbReference type="PANTHER" id="PTHR43689">
    <property type="entry name" value="HYDROLASE"/>
    <property type="match status" value="1"/>
</dbReference>
<feature type="region of interest" description="Disordered" evidence="1">
    <location>
        <begin position="103"/>
        <end position="122"/>
    </location>
</feature>
<keyword evidence="3" id="KW-0378">Hydrolase</keyword>
<accession>A0A1Y1IBG5</accession>
<feature type="domain" description="AB hydrolase-1" evidence="2">
    <location>
        <begin position="198"/>
        <end position="437"/>
    </location>
</feature>
<evidence type="ECO:0000259" key="2">
    <source>
        <dbReference type="Pfam" id="PF12697"/>
    </source>
</evidence>
<dbReference type="InterPro" id="IPR029058">
    <property type="entry name" value="AB_hydrolase_fold"/>
</dbReference>
<feature type="region of interest" description="Disordered" evidence="1">
    <location>
        <begin position="1"/>
        <end position="24"/>
    </location>
</feature>
<dbReference type="PRINTS" id="PR00111">
    <property type="entry name" value="ABHYDROLASE"/>
</dbReference>
<dbReference type="Gene3D" id="3.40.50.1820">
    <property type="entry name" value="alpha/beta hydrolase"/>
    <property type="match status" value="1"/>
</dbReference>
<dbReference type="GO" id="GO:0016787">
    <property type="term" value="F:hydrolase activity"/>
    <property type="evidence" value="ECO:0000318"/>
    <property type="project" value="GO_Central"/>
</dbReference>
<protein>
    <submittedName>
        <fullName evidence="3">Alpha/beta-Hydrolases superfamily protein</fullName>
    </submittedName>
</protein>
<keyword evidence="4" id="KW-1185">Reference proteome</keyword>
<reference evidence="3 4" key="1">
    <citation type="journal article" date="2014" name="Nat. Commun.">
        <title>Klebsormidium flaccidum genome reveals primary factors for plant terrestrial adaptation.</title>
        <authorList>
            <person name="Hori K."/>
            <person name="Maruyama F."/>
            <person name="Fujisawa T."/>
            <person name="Togashi T."/>
            <person name="Yamamoto N."/>
            <person name="Seo M."/>
            <person name="Sato S."/>
            <person name="Yamada T."/>
            <person name="Mori H."/>
            <person name="Tajima N."/>
            <person name="Moriyama T."/>
            <person name="Ikeuchi M."/>
            <person name="Watanabe M."/>
            <person name="Wada H."/>
            <person name="Kobayashi K."/>
            <person name="Saito M."/>
            <person name="Masuda T."/>
            <person name="Sasaki-Sekimoto Y."/>
            <person name="Mashiguchi K."/>
            <person name="Awai K."/>
            <person name="Shimojima M."/>
            <person name="Masuda S."/>
            <person name="Iwai M."/>
            <person name="Nobusawa T."/>
            <person name="Narise T."/>
            <person name="Kondo S."/>
            <person name="Saito H."/>
            <person name="Sato R."/>
            <person name="Murakawa M."/>
            <person name="Ihara Y."/>
            <person name="Oshima-Yamada Y."/>
            <person name="Ohtaka K."/>
            <person name="Satoh M."/>
            <person name="Sonobe K."/>
            <person name="Ishii M."/>
            <person name="Ohtani R."/>
            <person name="Kanamori-Sato M."/>
            <person name="Honoki R."/>
            <person name="Miyazaki D."/>
            <person name="Mochizuki H."/>
            <person name="Umetsu J."/>
            <person name="Higashi K."/>
            <person name="Shibata D."/>
            <person name="Kamiya Y."/>
            <person name="Sato N."/>
            <person name="Nakamura Y."/>
            <person name="Tabata S."/>
            <person name="Ida S."/>
            <person name="Kurokawa K."/>
            <person name="Ohta H."/>
        </authorList>
    </citation>
    <scope>NUCLEOTIDE SEQUENCE [LARGE SCALE GENOMIC DNA]</scope>
    <source>
        <strain evidence="3 4">NIES-2285</strain>
    </source>
</reference>
<dbReference type="InterPro" id="IPR000639">
    <property type="entry name" value="Epox_hydrolase-like"/>
</dbReference>